<keyword evidence="3" id="KW-1133">Transmembrane helix</keyword>
<evidence type="ECO:0000256" key="3">
    <source>
        <dbReference type="SAM" id="Phobius"/>
    </source>
</evidence>
<feature type="transmembrane region" description="Helical" evidence="3">
    <location>
        <begin position="303"/>
        <end position="322"/>
    </location>
</feature>
<evidence type="ECO:0000259" key="4">
    <source>
        <dbReference type="PROSITE" id="PS51192"/>
    </source>
</evidence>
<feature type="transmembrane region" description="Helical" evidence="3">
    <location>
        <begin position="261"/>
        <end position="282"/>
    </location>
</feature>
<dbReference type="InterPro" id="IPR001650">
    <property type="entry name" value="Helicase_C-like"/>
</dbReference>
<feature type="transmembrane region" description="Helical" evidence="3">
    <location>
        <begin position="67"/>
        <end position="86"/>
    </location>
</feature>
<reference evidence="6 8" key="2">
    <citation type="journal article" date="2014" name="BMC Genomics">
        <title>An improved genome release (version Mt4.0) for the model legume Medicago truncatula.</title>
        <authorList>
            <person name="Tang H."/>
            <person name="Krishnakumar V."/>
            <person name="Bidwell S."/>
            <person name="Rosen B."/>
            <person name="Chan A."/>
            <person name="Zhou S."/>
            <person name="Gentzbittel L."/>
            <person name="Childs K.L."/>
            <person name="Yandell M."/>
            <person name="Gundlach H."/>
            <person name="Mayer K.F."/>
            <person name="Schwartz D.C."/>
            <person name="Town C.D."/>
        </authorList>
    </citation>
    <scope>GENOME REANNOTATION</scope>
    <source>
        <strain evidence="6">A17</strain>
        <strain evidence="7 8">cv. Jemalong A17</strain>
    </source>
</reference>
<evidence type="ECO:0000313" key="7">
    <source>
        <dbReference type="EnsemblPlants" id="KEH16058"/>
    </source>
</evidence>
<protein>
    <submittedName>
        <fullName evidence="6">DEAD/DEAH-box helicase domain protein</fullName>
    </submittedName>
</protein>
<keyword evidence="3" id="KW-0472">Membrane</keyword>
<evidence type="ECO:0000313" key="6">
    <source>
        <dbReference type="EMBL" id="KEH16058.1"/>
    </source>
</evidence>
<dbReference type="InterPro" id="IPR021228">
    <property type="entry name" value="BrxD"/>
</dbReference>
<keyword evidence="2" id="KW-0067">ATP-binding</keyword>
<feature type="transmembrane region" description="Helical" evidence="3">
    <location>
        <begin position="540"/>
        <end position="561"/>
    </location>
</feature>
<dbReference type="PANTHER" id="PTHR47962">
    <property type="entry name" value="ATP-DEPENDENT HELICASE LHR-RELATED-RELATED"/>
    <property type="match status" value="1"/>
</dbReference>
<keyword evidence="3" id="KW-0812">Transmembrane</keyword>
<feature type="domain" description="Helicase ATP-binding" evidence="4">
    <location>
        <begin position="1271"/>
        <end position="1450"/>
    </location>
</feature>
<dbReference type="Pfam" id="PF10923">
    <property type="entry name" value="BrxC_BrxD"/>
    <property type="match status" value="1"/>
</dbReference>
<reference evidence="7" key="3">
    <citation type="submission" date="2015-06" db="UniProtKB">
        <authorList>
            <consortium name="EnsemblPlants"/>
        </authorList>
    </citation>
    <scope>IDENTIFICATION</scope>
    <source>
        <strain evidence="7">cv. Jemalong A17</strain>
    </source>
</reference>
<dbReference type="PROSITE" id="PS51194">
    <property type="entry name" value="HELICASE_CTER"/>
    <property type="match status" value="1"/>
</dbReference>
<dbReference type="GO" id="GO:0003677">
    <property type="term" value="F:DNA binding"/>
    <property type="evidence" value="ECO:0000318"/>
    <property type="project" value="GO_Central"/>
</dbReference>
<dbReference type="InterPro" id="IPR052511">
    <property type="entry name" value="ATP-dep_Helicase"/>
</dbReference>
<dbReference type="InterPro" id="IPR011545">
    <property type="entry name" value="DEAD/DEAH_box_helicase_dom"/>
</dbReference>
<evidence type="ECO:0000313" key="8">
    <source>
        <dbReference type="Proteomes" id="UP000002051"/>
    </source>
</evidence>
<keyword evidence="1" id="KW-0547">Nucleotide-binding</keyword>
<dbReference type="Pfam" id="PF00271">
    <property type="entry name" value="Helicase_C"/>
    <property type="match status" value="1"/>
</dbReference>
<evidence type="ECO:0000256" key="1">
    <source>
        <dbReference type="ARBA" id="ARBA00022741"/>
    </source>
</evidence>
<feature type="transmembrane region" description="Helical" evidence="3">
    <location>
        <begin position="27"/>
        <end position="47"/>
    </location>
</feature>
<dbReference type="InterPro" id="IPR014001">
    <property type="entry name" value="Helicase_ATP-bd"/>
</dbReference>
<evidence type="ECO:0000259" key="5">
    <source>
        <dbReference type="PROSITE" id="PS51194"/>
    </source>
</evidence>
<dbReference type="Gene3D" id="3.40.50.300">
    <property type="entry name" value="P-loop containing nucleotide triphosphate hydrolases"/>
    <property type="match status" value="2"/>
</dbReference>
<dbReference type="Proteomes" id="UP000002051">
    <property type="component" value="Unassembled WGS sequence"/>
</dbReference>
<feature type="domain" description="Helicase C-terminal" evidence="5">
    <location>
        <begin position="1504"/>
        <end position="1656"/>
    </location>
</feature>
<dbReference type="PANTHER" id="PTHR47962:SF5">
    <property type="entry name" value="ATP-DEPENDENT HELICASE LHR-RELATED"/>
    <property type="match status" value="1"/>
</dbReference>
<evidence type="ECO:0000256" key="2">
    <source>
        <dbReference type="ARBA" id="ARBA00022840"/>
    </source>
</evidence>
<reference evidence="6 8" key="1">
    <citation type="journal article" date="2011" name="Nature">
        <title>The Medicago genome provides insight into the evolution of rhizobial symbioses.</title>
        <authorList>
            <person name="Young N.D."/>
            <person name="Debelle F."/>
            <person name="Oldroyd G.E."/>
            <person name="Geurts R."/>
            <person name="Cannon S.B."/>
            <person name="Udvardi M.K."/>
            <person name="Benedito V.A."/>
            <person name="Mayer K.F."/>
            <person name="Gouzy J."/>
            <person name="Schoof H."/>
            <person name="Van de Peer Y."/>
            <person name="Proost S."/>
            <person name="Cook D.R."/>
            <person name="Meyers B.C."/>
            <person name="Spannagl M."/>
            <person name="Cheung F."/>
            <person name="De Mita S."/>
            <person name="Krishnakumar V."/>
            <person name="Gundlach H."/>
            <person name="Zhou S."/>
            <person name="Mudge J."/>
            <person name="Bharti A.K."/>
            <person name="Murray J.D."/>
            <person name="Naoumkina M.A."/>
            <person name="Rosen B."/>
            <person name="Silverstein K.A."/>
            <person name="Tang H."/>
            <person name="Rombauts S."/>
            <person name="Zhao P.X."/>
            <person name="Zhou P."/>
            <person name="Barbe V."/>
            <person name="Bardou P."/>
            <person name="Bechner M."/>
            <person name="Bellec A."/>
            <person name="Berger A."/>
            <person name="Berges H."/>
            <person name="Bidwell S."/>
            <person name="Bisseling T."/>
            <person name="Choisne N."/>
            <person name="Couloux A."/>
            <person name="Denny R."/>
            <person name="Deshpande S."/>
            <person name="Dai X."/>
            <person name="Doyle J.J."/>
            <person name="Dudez A.M."/>
            <person name="Farmer A.D."/>
            <person name="Fouteau S."/>
            <person name="Franken C."/>
            <person name="Gibelin C."/>
            <person name="Gish J."/>
            <person name="Goldstein S."/>
            <person name="Gonzalez A.J."/>
            <person name="Green P.J."/>
            <person name="Hallab A."/>
            <person name="Hartog M."/>
            <person name="Hua A."/>
            <person name="Humphray S.J."/>
            <person name="Jeong D.H."/>
            <person name="Jing Y."/>
            <person name="Jocker A."/>
            <person name="Kenton S.M."/>
            <person name="Kim D.J."/>
            <person name="Klee K."/>
            <person name="Lai H."/>
            <person name="Lang C."/>
            <person name="Lin S."/>
            <person name="Macmil S.L."/>
            <person name="Magdelenat G."/>
            <person name="Matthews L."/>
            <person name="McCorrison J."/>
            <person name="Monaghan E.L."/>
            <person name="Mun J.H."/>
            <person name="Najar F.Z."/>
            <person name="Nicholson C."/>
            <person name="Noirot C."/>
            <person name="O'Bleness M."/>
            <person name="Paule C.R."/>
            <person name="Poulain J."/>
            <person name="Prion F."/>
            <person name="Qin B."/>
            <person name="Qu C."/>
            <person name="Retzel E.F."/>
            <person name="Riddle C."/>
            <person name="Sallet E."/>
            <person name="Samain S."/>
            <person name="Samson N."/>
            <person name="Sanders I."/>
            <person name="Saurat O."/>
            <person name="Scarpelli C."/>
            <person name="Schiex T."/>
            <person name="Segurens B."/>
            <person name="Severin A.J."/>
            <person name="Sherrier D.J."/>
            <person name="Shi R."/>
            <person name="Sims S."/>
            <person name="Singer S.R."/>
            <person name="Sinharoy S."/>
            <person name="Sterck L."/>
            <person name="Viollet A."/>
            <person name="Wang B.B."/>
            <person name="Wang K."/>
            <person name="Wang M."/>
            <person name="Wang X."/>
            <person name="Warfsmann J."/>
            <person name="Weissenbach J."/>
            <person name="White D.D."/>
            <person name="White J.D."/>
            <person name="Wiley G.B."/>
            <person name="Wincker P."/>
            <person name="Xing Y."/>
            <person name="Yang L."/>
            <person name="Yao Z."/>
            <person name="Ying F."/>
            <person name="Zhai J."/>
            <person name="Zhou L."/>
            <person name="Zuber A."/>
            <person name="Denarie J."/>
            <person name="Dixon R.A."/>
            <person name="May G.D."/>
            <person name="Schwartz D.C."/>
            <person name="Rogers J."/>
            <person name="Quetier F."/>
            <person name="Town C.D."/>
            <person name="Roe B.A."/>
        </authorList>
    </citation>
    <scope>NUCLEOTIDE SEQUENCE [LARGE SCALE GENOMIC DNA]</scope>
    <source>
        <strain evidence="6">A17</strain>
        <strain evidence="7 8">cv. Jemalong A17</strain>
    </source>
</reference>
<accession>A0A072TGE1</accession>
<name>A0A072TGE1_MEDTR</name>
<feature type="transmembrane region" description="Helical" evidence="3">
    <location>
        <begin position="582"/>
        <end position="607"/>
    </location>
</feature>
<dbReference type="SUPFAM" id="SSF52540">
    <property type="entry name" value="P-loop containing nucleoside triphosphate hydrolases"/>
    <property type="match status" value="1"/>
</dbReference>
<dbReference type="SMART" id="SM00487">
    <property type="entry name" value="DEXDc"/>
    <property type="match status" value="1"/>
</dbReference>
<feature type="transmembrane region" description="Helical" evidence="3">
    <location>
        <begin position="98"/>
        <end position="120"/>
    </location>
</feature>
<gene>
    <name evidence="6" type="ORF">MTR_0353s0020</name>
</gene>
<dbReference type="GO" id="GO:0016887">
    <property type="term" value="F:ATP hydrolysis activity"/>
    <property type="evidence" value="ECO:0000318"/>
    <property type="project" value="GO_Central"/>
</dbReference>
<keyword evidence="8" id="KW-1185">Reference proteome</keyword>
<dbReference type="GO" id="GO:0005524">
    <property type="term" value="F:ATP binding"/>
    <property type="evidence" value="ECO:0007669"/>
    <property type="project" value="UniProtKB-KW"/>
</dbReference>
<dbReference type="SMART" id="SM00490">
    <property type="entry name" value="HELICc"/>
    <property type="match status" value="1"/>
</dbReference>
<keyword evidence="6" id="KW-0347">Helicase</keyword>
<organism evidence="6 8">
    <name type="scientific">Medicago truncatula</name>
    <name type="common">Barrel medic</name>
    <name type="synonym">Medicago tribuloides</name>
    <dbReference type="NCBI Taxonomy" id="3880"/>
    <lineage>
        <taxon>Eukaryota</taxon>
        <taxon>Viridiplantae</taxon>
        <taxon>Streptophyta</taxon>
        <taxon>Embryophyta</taxon>
        <taxon>Tracheophyta</taxon>
        <taxon>Spermatophyta</taxon>
        <taxon>Magnoliopsida</taxon>
        <taxon>eudicotyledons</taxon>
        <taxon>Gunneridae</taxon>
        <taxon>Pentapetalae</taxon>
        <taxon>rosids</taxon>
        <taxon>fabids</taxon>
        <taxon>Fabales</taxon>
        <taxon>Fabaceae</taxon>
        <taxon>Papilionoideae</taxon>
        <taxon>50 kb inversion clade</taxon>
        <taxon>NPAAA clade</taxon>
        <taxon>Hologalegina</taxon>
        <taxon>IRL clade</taxon>
        <taxon>Trifolieae</taxon>
        <taxon>Medicago</taxon>
    </lineage>
</organism>
<dbReference type="HOGENOM" id="CLU_234045_0_0_1"/>
<dbReference type="PROSITE" id="PS51192">
    <property type="entry name" value="HELICASE_ATP_BIND_1"/>
    <property type="match status" value="1"/>
</dbReference>
<dbReference type="STRING" id="3880.A0A072TGE1"/>
<dbReference type="EMBL" id="KL403078">
    <property type="protein sequence ID" value="KEH16058.1"/>
    <property type="molecule type" value="Genomic_DNA"/>
</dbReference>
<proteinExistence type="predicted"/>
<dbReference type="EnsemblPlants" id="KEH16058">
    <property type="protein sequence ID" value="KEH16058"/>
    <property type="gene ID" value="MTR_0353s0020"/>
</dbReference>
<dbReference type="Pfam" id="PF00270">
    <property type="entry name" value="DEAD"/>
    <property type="match status" value="1"/>
</dbReference>
<sequence>MYAHLFAAVRLASRNVEAGRGSLASRLFMAGHVLSCVAAVFGFLLGAEILTLDRDGGIAGDAFNWSPVAYLIFGALSLIAFGTKFYMKYCRHISKQEVGPAVVFSLWAAVGGAYVSFTAIDHFVFFRDRDHSGQMAVSFAGERLDCNADMLLVRIDGSTAAYRCPQTIRLGRDYSAPFVPWPSYTEGTSVKLKANIDAVMNEVSKKRGIVVIPAGEIKSLSASSTCPMIATSNDEAAPSIPVGPRAPSTEALKAMRVRARLMVGVYGGEAIVFVGCAIAIALPDILQIARAASLDPAQRMGTVLRSAVILSLALLVASYLAARACTAWTRHSPLTTDGMWELDEILRDSFLQQFTWSTAAVDRFRNAVRMMERSFTQHDLELLSDYRNRVISYRSELRDWKFAQEQWTRIYGDERVASAAAKAYEQALFEPRFELPGRYTASLDLLLAPIRGSSSLDVNFKEHDVTGVRPPYAKRRQEMTSVTDKMLQAAMKKAVEVGLLSKQVDTDTYLRNWEGMKAVLQASLDAERPTQDPYRRDQPVAASLTVLVLLLVAIPITFATARIWRLLFDAWSSTPRHVLREFLGEAVAATLIALVLWLMVGAIAWTWHHKAQDQESKAALEVLQRRFFRLATVIDSYAGGISTRLSESANVVATLHSRNPAFFLEWPDLGRWLDANDKYLSALSEASSDWLDPRHREKVHRVQESSKQHFDIACQRDGTMRASIRLTRQDGVLVVHENHGSIGVKADIRAVVEYLQRRCQLGQDEVFIVRDASGNYDCAMVRDRFFVRFLEIEMEPSIMGSAMSSTTTIRPRDRDALIQALRAGVVPRAGQYLIQVGRSREIQALVSDIDRVAAGGTTFRVVVGPYGAGKTFFLHQIRAVALEKKLVAISADLNPDRRLHATNGQARSLYAELMKNMSTRSKPDGGALASVLEKFISAVLEESRATSKDPEQLIFGKCSQLTEMVNGYDFAAVVAAYWRGHNSGNETLKLDAIRWMRGEFTTRTDARQALGVRTIVDDSTVYDHIKLMAAFVRLAGYSGLLVGLDELVNLYKLANAQSRNANYEQILRILNDVLQGTVEGLGFLLGCTPDSLLDTRRGIYSYAALQSRLAENSFSAGGLVDYSHPVLRLGALTREDFFVLLEKIRLVYASGDPAKFLLPDEGLAAFMAHCEQRIGEAYFRTPRTTITSFVNLLALLEQYPGTPWHSLIDRVDVSKDDGAAAEHETISDAGADGADGADGLAFFELLHPLIQQWIWQAGWTELRDAQEKAIPPIIAGSTDVIISAATAAGKTEAAFLPILSRLLAPDSLGHSALCVSPLKALINDQWDRLTQLCETLEIPVVPWHGDVAASRKQAFTKGRAGCVLITPESLEALFYNRGSGISALFDRLDYVVVDELHAFMGSERGMQLQSLLDRLETALARRIPRIGLSATLGDIRLAAEYLRPGEGEKVTIVESTMSSSSLRILVKGYHDGPPLLSEEEIEARTSRGESVTAMETAGAGMLQIARHIYDNLRGRNHLIFPNSRQKVEQYTSLLRAMCERDCRPAEYWPHHGNLSRELREETEGALKQTSSPASAIATSTLELGVDIGPVESVVQIGPAPSVSSLRQRLGRSGRRKGMPAILRGYALEAPLDARAAVPDRLREDMVQLIAQIDLLLQRWVEPPRVGGMHLSTLIQQMLSLIAQRGGVTAADAFRQLCVRGPFRSVTREDFVTVLRALGTKEFLMQDSSGLLLHGPVGEAVAGHYSFYAAFSSPEEYRLVSKGRTLGSLPMTAPLAEGDFLLFAGRRWKVTRIDSDQKMIEVEPSGGGRAPSFGGSPGRVHTRIRQQMREILASDETVPFLDDAAQRLLEGARKTFRSLGLGRAFYTVDGGTLRLFLWQGDEIHATLALMMKFFDVDAVNEGLCVAVNGASIQEVDRLFAHLLEREPINAADLLRDAENLAVEKWDGLLPPPLLQLNYASQFLDLPGTYEFLRRHTTQRDGANPTEIVESGPGT</sequence>
<dbReference type="InterPro" id="IPR027417">
    <property type="entry name" value="P-loop_NTPase"/>
</dbReference>
<keyword evidence="6" id="KW-0378">Hydrolase</keyword>
<dbReference type="GO" id="GO:0004386">
    <property type="term" value="F:helicase activity"/>
    <property type="evidence" value="ECO:0007669"/>
    <property type="project" value="UniProtKB-KW"/>
</dbReference>